<dbReference type="HOGENOM" id="CLU_2158181_0_0_1"/>
<accession>E3QNU2</accession>
<sequence length="111" mass="11887">MALPGPVQDPALLPEQGCGQRQGHAPASTRVKPRQRPSHTHAARPTMNPKGRAGLQGDLDDSANLCSDHYPGVDLHRNTHANLKLCALSPANPDVKAHRNIYSALRSSTTT</sequence>
<feature type="region of interest" description="Disordered" evidence="1">
    <location>
        <begin position="1"/>
        <end position="59"/>
    </location>
</feature>
<dbReference type="RefSeq" id="XP_008096550.1">
    <property type="nucleotide sequence ID" value="XM_008098359.1"/>
</dbReference>
<feature type="compositionally biased region" description="Basic residues" evidence="1">
    <location>
        <begin position="31"/>
        <end position="42"/>
    </location>
</feature>
<dbReference type="EMBL" id="GG697363">
    <property type="protein sequence ID" value="EFQ32530.1"/>
    <property type="molecule type" value="Genomic_DNA"/>
</dbReference>
<protein>
    <submittedName>
        <fullName evidence="2">Uncharacterized protein</fullName>
    </submittedName>
</protein>
<evidence type="ECO:0000313" key="3">
    <source>
        <dbReference type="Proteomes" id="UP000008782"/>
    </source>
</evidence>
<evidence type="ECO:0000313" key="2">
    <source>
        <dbReference type="EMBL" id="EFQ32530.1"/>
    </source>
</evidence>
<dbReference type="VEuPathDB" id="FungiDB:GLRG_07544"/>
<dbReference type="Proteomes" id="UP000008782">
    <property type="component" value="Unassembled WGS sequence"/>
</dbReference>
<gene>
    <name evidence="2" type="ORF">GLRG_07544</name>
</gene>
<organism evidence="3">
    <name type="scientific">Colletotrichum graminicola (strain M1.001 / M2 / FGSC 10212)</name>
    <name type="common">Maize anthracnose fungus</name>
    <name type="synonym">Glomerella graminicola</name>
    <dbReference type="NCBI Taxonomy" id="645133"/>
    <lineage>
        <taxon>Eukaryota</taxon>
        <taxon>Fungi</taxon>
        <taxon>Dikarya</taxon>
        <taxon>Ascomycota</taxon>
        <taxon>Pezizomycotina</taxon>
        <taxon>Sordariomycetes</taxon>
        <taxon>Hypocreomycetidae</taxon>
        <taxon>Glomerellales</taxon>
        <taxon>Glomerellaceae</taxon>
        <taxon>Colletotrichum</taxon>
        <taxon>Colletotrichum graminicola species complex</taxon>
    </lineage>
</organism>
<proteinExistence type="predicted"/>
<name>E3QNU2_COLGM</name>
<reference evidence="3" key="1">
    <citation type="journal article" date="2012" name="Nat. Genet.">
        <title>Lifestyle transitions in plant pathogenic Colletotrichum fungi deciphered by genome and transcriptome analyses.</title>
        <authorList>
            <person name="O'Connell R.J."/>
            <person name="Thon M.R."/>
            <person name="Hacquard S."/>
            <person name="Amyotte S.G."/>
            <person name="Kleemann J."/>
            <person name="Torres M.F."/>
            <person name="Damm U."/>
            <person name="Buiate E.A."/>
            <person name="Epstein L."/>
            <person name="Alkan N."/>
            <person name="Altmueller J."/>
            <person name="Alvarado-Balderrama L."/>
            <person name="Bauser C.A."/>
            <person name="Becker C."/>
            <person name="Birren B.W."/>
            <person name="Chen Z."/>
            <person name="Choi J."/>
            <person name="Crouch J.A."/>
            <person name="Duvick J.P."/>
            <person name="Farman M.A."/>
            <person name="Gan P."/>
            <person name="Heiman D."/>
            <person name="Henrissat B."/>
            <person name="Howard R.J."/>
            <person name="Kabbage M."/>
            <person name="Koch C."/>
            <person name="Kracher B."/>
            <person name="Kubo Y."/>
            <person name="Law A.D."/>
            <person name="Lebrun M.-H."/>
            <person name="Lee Y.-H."/>
            <person name="Miyara I."/>
            <person name="Moore N."/>
            <person name="Neumann U."/>
            <person name="Nordstroem K."/>
            <person name="Panaccione D.G."/>
            <person name="Panstruga R."/>
            <person name="Place M."/>
            <person name="Proctor R.H."/>
            <person name="Prusky D."/>
            <person name="Rech G."/>
            <person name="Reinhardt R."/>
            <person name="Rollins J.A."/>
            <person name="Rounsley S."/>
            <person name="Schardl C.L."/>
            <person name="Schwartz D.C."/>
            <person name="Shenoy N."/>
            <person name="Shirasu K."/>
            <person name="Sikhakolli U.R."/>
            <person name="Stueber K."/>
            <person name="Sukno S.A."/>
            <person name="Sweigard J.A."/>
            <person name="Takano Y."/>
            <person name="Takahara H."/>
            <person name="Trail F."/>
            <person name="van der Does H.C."/>
            <person name="Voll L.M."/>
            <person name="Will I."/>
            <person name="Young S."/>
            <person name="Zeng Q."/>
            <person name="Zhang J."/>
            <person name="Zhou S."/>
            <person name="Dickman M.B."/>
            <person name="Schulze-Lefert P."/>
            <person name="Ver Loren van Themaat E."/>
            <person name="Ma L.-J."/>
            <person name="Vaillancourt L.J."/>
        </authorList>
    </citation>
    <scope>NUCLEOTIDE SEQUENCE [LARGE SCALE GENOMIC DNA]</scope>
    <source>
        <strain evidence="3">M1.001 / M2 / FGSC 10212</strain>
    </source>
</reference>
<dbReference type="GeneID" id="24412909"/>
<dbReference type="AlphaFoldDB" id="E3QNU2"/>
<keyword evidence="3" id="KW-1185">Reference proteome</keyword>
<evidence type="ECO:0000256" key="1">
    <source>
        <dbReference type="SAM" id="MobiDB-lite"/>
    </source>
</evidence>